<dbReference type="InterPro" id="IPR011701">
    <property type="entry name" value="MFS"/>
</dbReference>
<feature type="transmembrane region" description="Helical" evidence="3">
    <location>
        <begin position="109"/>
        <end position="131"/>
    </location>
</feature>
<keyword evidence="3" id="KW-0812">Transmembrane</keyword>
<comment type="subcellular location">
    <subcellularLocation>
        <location evidence="1">Membrane</location>
        <topology evidence="1">Multi-pass membrane protein</topology>
    </subcellularLocation>
</comment>
<dbReference type="GO" id="GO:0022857">
    <property type="term" value="F:transmembrane transporter activity"/>
    <property type="evidence" value="ECO:0007669"/>
    <property type="project" value="InterPro"/>
</dbReference>
<dbReference type="PANTHER" id="PTHR11360">
    <property type="entry name" value="MONOCARBOXYLATE TRANSPORTER"/>
    <property type="match status" value="1"/>
</dbReference>
<feature type="transmembrane region" description="Helical" evidence="3">
    <location>
        <begin position="193"/>
        <end position="213"/>
    </location>
</feature>
<feature type="transmembrane region" description="Helical" evidence="3">
    <location>
        <begin position="34"/>
        <end position="55"/>
    </location>
</feature>
<sequence>MSETDRLLKDIAEEEVVESEQDSFLPPVDGGKDAWLFLAGCFTIEMLLWGFPFSYGILQEYYTAHEPFSASPSAIPIIGTSATGIMYLGSPFTFIVLMMQPQWSRPCTILGFMILILALLLSSFAQAVWHLILLQGVLYGVGGAMSYCPCILFMDEWFVKKKGLAFGIMWAGLGGLLIPFLMDWGLERLGFRIVLRVWVVILGSFLGPLMYYLKPRLPISSHDTSRNISFEFLRRREFWVYQIPNIIEGLGYFIPPLYLPSYASAIGLPQIAGPLTVSLFNGTLVLGTIVLGAQTDRLHVTTVILISAIGAACSVFILWGISISLPALCAFSIVYGFFAGAFSTSWSAIIQEIRDRHPDADAGMVFALLAAGRGVGNLASGPQTALKPVAIGPLPKTLEIDVNQLPDLPAYKPSLELRFERSKPLLEGLSELDTFQKLLTPAIIDRIIKSTNSYAKNACELNLDKDDPESFSRP</sequence>
<keyword evidence="5" id="KW-1185">Reference proteome</keyword>
<accession>U1I4J9</accession>
<feature type="transmembrane region" description="Helical" evidence="3">
    <location>
        <begin position="163"/>
        <end position="181"/>
    </location>
</feature>
<dbReference type="GeneID" id="19242828"/>
<feature type="transmembrane region" description="Helical" evidence="3">
    <location>
        <begin position="238"/>
        <end position="259"/>
    </location>
</feature>
<gene>
    <name evidence="4" type="ORF">EPUS_07950</name>
</gene>
<dbReference type="OrthoDB" id="2213137at2759"/>
<dbReference type="eggNOG" id="KOG2504">
    <property type="taxonomic scope" value="Eukaryota"/>
</dbReference>
<evidence type="ECO:0000313" key="5">
    <source>
        <dbReference type="Proteomes" id="UP000019373"/>
    </source>
</evidence>
<dbReference type="HOGENOM" id="CLU_001265_1_2_1"/>
<reference evidence="5" key="1">
    <citation type="journal article" date="2014" name="BMC Genomics">
        <title>Genome characteristics reveal the impact of lichenization on lichen-forming fungus Endocarpon pusillum Hedwig (Verrucariales, Ascomycota).</title>
        <authorList>
            <person name="Wang Y.-Y."/>
            <person name="Liu B."/>
            <person name="Zhang X.-Y."/>
            <person name="Zhou Q.-M."/>
            <person name="Zhang T."/>
            <person name="Li H."/>
            <person name="Yu Y.-F."/>
            <person name="Zhang X.-L."/>
            <person name="Hao X.-Y."/>
            <person name="Wang M."/>
            <person name="Wang L."/>
            <person name="Wei J.-C."/>
        </authorList>
    </citation>
    <scope>NUCLEOTIDE SEQUENCE [LARGE SCALE GENOMIC DNA]</scope>
    <source>
        <strain evidence="5">Z07020 / HMAS-L-300199</strain>
    </source>
</reference>
<keyword evidence="3" id="KW-1133">Transmembrane helix</keyword>
<dbReference type="Gene3D" id="1.20.1250.20">
    <property type="entry name" value="MFS general substrate transporter like domains"/>
    <property type="match status" value="1"/>
</dbReference>
<evidence type="ECO:0000256" key="2">
    <source>
        <dbReference type="ARBA" id="ARBA00006727"/>
    </source>
</evidence>
<dbReference type="Proteomes" id="UP000019373">
    <property type="component" value="Unassembled WGS sequence"/>
</dbReference>
<keyword evidence="3" id="KW-0472">Membrane</keyword>
<feature type="transmembrane region" description="Helical" evidence="3">
    <location>
        <begin position="271"/>
        <end position="291"/>
    </location>
</feature>
<organism evidence="4 5">
    <name type="scientific">Endocarpon pusillum (strain Z07020 / HMAS-L-300199)</name>
    <name type="common">Lichen-forming fungus</name>
    <dbReference type="NCBI Taxonomy" id="1263415"/>
    <lineage>
        <taxon>Eukaryota</taxon>
        <taxon>Fungi</taxon>
        <taxon>Dikarya</taxon>
        <taxon>Ascomycota</taxon>
        <taxon>Pezizomycotina</taxon>
        <taxon>Eurotiomycetes</taxon>
        <taxon>Chaetothyriomycetidae</taxon>
        <taxon>Verrucariales</taxon>
        <taxon>Verrucariaceae</taxon>
        <taxon>Endocarpon</taxon>
    </lineage>
</organism>
<protein>
    <recommendedName>
        <fullName evidence="6">Major facilitator superfamily (MFS) profile domain-containing protein</fullName>
    </recommendedName>
</protein>
<evidence type="ECO:0000256" key="3">
    <source>
        <dbReference type="SAM" id="Phobius"/>
    </source>
</evidence>
<proteinExistence type="inferred from homology"/>
<dbReference type="AlphaFoldDB" id="U1I4J9"/>
<feature type="transmembrane region" description="Helical" evidence="3">
    <location>
        <begin position="137"/>
        <end position="154"/>
    </location>
</feature>
<dbReference type="Pfam" id="PF07690">
    <property type="entry name" value="MFS_1"/>
    <property type="match status" value="1"/>
</dbReference>
<comment type="similarity">
    <text evidence="2">Belongs to the major facilitator superfamily. Monocarboxylate porter (TC 2.A.1.13) family.</text>
</comment>
<feature type="transmembrane region" description="Helical" evidence="3">
    <location>
        <begin position="75"/>
        <end position="97"/>
    </location>
</feature>
<dbReference type="OMA" id="NPLKLGF"/>
<dbReference type="GO" id="GO:0016020">
    <property type="term" value="C:membrane"/>
    <property type="evidence" value="ECO:0007669"/>
    <property type="project" value="UniProtKB-SubCell"/>
</dbReference>
<evidence type="ECO:0008006" key="6">
    <source>
        <dbReference type="Google" id="ProtNLM"/>
    </source>
</evidence>
<dbReference type="EMBL" id="KE720675">
    <property type="protein sequence ID" value="ERF77044.1"/>
    <property type="molecule type" value="Genomic_DNA"/>
</dbReference>
<evidence type="ECO:0000313" key="4">
    <source>
        <dbReference type="EMBL" id="ERF77044.1"/>
    </source>
</evidence>
<dbReference type="RefSeq" id="XP_007785632.1">
    <property type="nucleotide sequence ID" value="XM_007787442.1"/>
</dbReference>
<dbReference type="InterPro" id="IPR036259">
    <property type="entry name" value="MFS_trans_sf"/>
</dbReference>
<dbReference type="InterPro" id="IPR050327">
    <property type="entry name" value="Proton-linked_MCT"/>
</dbReference>
<feature type="transmembrane region" description="Helical" evidence="3">
    <location>
        <begin position="298"/>
        <end position="319"/>
    </location>
</feature>
<evidence type="ECO:0000256" key="1">
    <source>
        <dbReference type="ARBA" id="ARBA00004141"/>
    </source>
</evidence>
<feature type="transmembrane region" description="Helical" evidence="3">
    <location>
        <begin position="325"/>
        <end position="349"/>
    </location>
</feature>
<name>U1I4J9_ENDPU</name>
<dbReference type="PANTHER" id="PTHR11360:SF287">
    <property type="entry name" value="MFS MONOCARBOXYLATE TRANSPORTER"/>
    <property type="match status" value="1"/>
</dbReference>
<dbReference type="SUPFAM" id="SSF103473">
    <property type="entry name" value="MFS general substrate transporter"/>
    <property type="match status" value="1"/>
</dbReference>